<reference evidence="1 2" key="1">
    <citation type="submission" date="2021-03" db="EMBL/GenBank/DDBJ databases">
        <title>Genomic Encyclopedia of Type Strains, Phase IV (KMG-IV): sequencing the most valuable type-strain genomes for metagenomic binning, comparative biology and taxonomic classification.</title>
        <authorList>
            <person name="Goeker M."/>
        </authorList>
    </citation>
    <scope>NUCLEOTIDE SEQUENCE [LARGE SCALE GENOMIC DNA]</scope>
    <source>
        <strain evidence="1 2">DSM 26048</strain>
    </source>
</reference>
<dbReference type="Proteomes" id="UP001519287">
    <property type="component" value="Unassembled WGS sequence"/>
</dbReference>
<sequence>MTPITKLKNNFIVENIVKHAFFFIGHLDEWKLPNLHYPLSKAHVLETPVVYPLNNIHVANLNRK</sequence>
<proteinExistence type="predicted"/>
<evidence type="ECO:0000313" key="2">
    <source>
        <dbReference type="Proteomes" id="UP001519287"/>
    </source>
</evidence>
<name>A0ABS4J522_9BACL</name>
<dbReference type="EMBL" id="JAGGLB010000029">
    <property type="protein sequence ID" value="MBP1994923.1"/>
    <property type="molecule type" value="Genomic_DNA"/>
</dbReference>
<gene>
    <name evidence="1" type="ORF">J2Z66_006564</name>
</gene>
<evidence type="ECO:0000313" key="1">
    <source>
        <dbReference type="EMBL" id="MBP1994923.1"/>
    </source>
</evidence>
<keyword evidence="2" id="KW-1185">Reference proteome</keyword>
<comment type="caution">
    <text evidence="1">The sequence shown here is derived from an EMBL/GenBank/DDBJ whole genome shotgun (WGS) entry which is preliminary data.</text>
</comment>
<accession>A0ABS4J522</accession>
<protein>
    <submittedName>
        <fullName evidence="1">Uncharacterized protein</fullName>
    </submittedName>
</protein>
<organism evidence="1 2">
    <name type="scientific">Paenibacillus eucommiae</name>
    <dbReference type="NCBI Taxonomy" id="1355755"/>
    <lineage>
        <taxon>Bacteria</taxon>
        <taxon>Bacillati</taxon>
        <taxon>Bacillota</taxon>
        <taxon>Bacilli</taxon>
        <taxon>Bacillales</taxon>
        <taxon>Paenibacillaceae</taxon>
        <taxon>Paenibacillus</taxon>
    </lineage>
</organism>